<evidence type="ECO:0000313" key="2">
    <source>
        <dbReference type="Proteomes" id="UP001501102"/>
    </source>
</evidence>
<keyword evidence="2" id="KW-1185">Reference proteome</keyword>
<name>A0ABN3WLW7_STRTU</name>
<sequence length="129" mass="13040">MIAEDSGAAASEGTGSQRWLSSLCLAALSGPSVDHVAVGGRWGAVKIRQWGGARGTIRVASGVKKGAEHVTVAEAAKEADLEAGGIGRRRRRSGCFIRRGVCGLCSRGGASAGWVLRLVPGGGAGEQGK</sequence>
<reference evidence="1 2" key="1">
    <citation type="journal article" date="2019" name="Int. J. Syst. Evol. Microbiol.">
        <title>The Global Catalogue of Microorganisms (GCM) 10K type strain sequencing project: providing services to taxonomists for standard genome sequencing and annotation.</title>
        <authorList>
            <consortium name="The Broad Institute Genomics Platform"/>
            <consortium name="The Broad Institute Genome Sequencing Center for Infectious Disease"/>
            <person name="Wu L."/>
            <person name="Ma J."/>
        </authorList>
    </citation>
    <scope>NUCLEOTIDE SEQUENCE [LARGE SCALE GENOMIC DNA]</scope>
    <source>
        <strain evidence="1 2">JCM 4087</strain>
    </source>
</reference>
<evidence type="ECO:0000313" key="1">
    <source>
        <dbReference type="EMBL" id="GAA2919350.1"/>
    </source>
</evidence>
<comment type="caution">
    <text evidence="1">The sequence shown here is derived from an EMBL/GenBank/DDBJ whole genome shotgun (WGS) entry which is preliminary data.</text>
</comment>
<dbReference type="Proteomes" id="UP001501102">
    <property type="component" value="Unassembled WGS sequence"/>
</dbReference>
<organism evidence="1 2">
    <name type="scientific">Streptomyces thioluteus</name>
    <dbReference type="NCBI Taxonomy" id="66431"/>
    <lineage>
        <taxon>Bacteria</taxon>
        <taxon>Bacillati</taxon>
        <taxon>Actinomycetota</taxon>
        <taxon>Actinomycetes</taxon>
        <taxon>Kitasatosporales</taxon>
        <taxon>Streptomycetaceae</taxon>
        <taxon>Streptomyces</taxon>
    </lineage>
</organism>
<dbReference type="EMBL" id="BAAAXZ010000054">
    <property type="protein sequence ID" value="GAA2919350.1"/>
    <property type="molecule type" value="Genomic_DNA"/>
</dbReference>
<proteinExistence type="predicted"/>
<protein>
    <submittedName>
        <fullName evidence="1">Uncharacterized protein</fullName>
    </submittedName>
</protein>
<accession>A0ABN3WLW7</accession>
<gene>
    <name evidence="1" type="ORF">GCM10020221_14530</name>
</gene>